<accession>A0ABV2PPU7</accession>
<evidence type="ECO:0000256" key="1">
    <source>
        <dbReference type="SAM" id="MobiDB-lite"/>
    </source>
</evidence>
<organism evidence="2 3">
    <name type="scientific">Lysinibacillus parviboronicapiens</name>
    <dbReference type="NCBI Taxonomy" id="436516"/>
    <lineage>
        <taxon>Bacteria</taxon>
        <taxon>Bacillati</taxon>
        <taxon>Bacillota</taxon>
        <taxon>Bacilli</taxon>
        <taxon>Bacillales</taxon>
        <taxon>Bacillaceae</taxon>
        <taxon>Lysinibacillus</taxon>
    </lineage>
</organism>
<protein>
    <submittedName>
        <fullName evidence="2">Uncharacterized protein</fullName>
    </submittedName>
</protein>
<dbReference type="EMBL" id="JBEPSB010000028">
    <property type="protein sequence ID" value="MET4562990.1"/>
    <property type="molecule type" value="Genomic_DNA"/>
</dbReference>
<evidence type="ECO:0000313" key="3">
    <source>
        <dbReference type="Proteomes" id="UP001549363"/>
    </source>
</evidence>
<gene>
    <name evidence="2" type="ORF">ABIA69_004181</name>
</gene>
<reference evidence="2 3" key="1">
    <citation type="submission" date="2024-06" db="EMBL/GenBank/DDBJ databases">
        <title>Sorghum-associated microbial communities from plants grown in Nebraska, USA.</title>
        <authorList>
            <person name="Schachtman D."/>
        </authorList>
    </citation>
    <scope>NUCLEOTIDE SEQUENCE [LARGE SCALE GENOMIC DNA]</scope>
    <source>
        <strain evidence="2 3">736</strain>
    </source>
</reference>
<comment type="caution">
    <text evidence="2">The sequence shown here is derived from an EMBL/GenBank/DDBJ whole genome shotgun (WGS) entry which is preliminary data.</text>
</comment>
<dbReference type="Proteomes" id="UP001549363">
    <property type="component" value="Unassembled WGS sequence"/>
</dbReference>
<feature type="region of interest" description="Disordered" evidence="1">
    <location>
        <begin position="35"/>
        <end position="56"/>
    </location>
</feature>
<keyword evidence="3" id="KW-1185">Reference proteome</keyword>
<proteinExistence type="predicted"/>
<evidence type="ECO:0000313" key="2">
    <source>
        <dbReference type="EMBL" id="MET4562990.1"/>
    </source>
</evidence>
<name>A0ABV2PPU7_9BACI</name>
<sequence length="56" mass="6161">MEEVKFAQLDQQQLDKINELEKKIGVTLVAYDSATMPPQGSGAYQASNSTHNNHPS</sequence>
<dbReference type="RefSeq" id="WP_354472938.1">
    <property type="nucleotide sequence ID" value="NZ_JBEPSB010000028.1"/>
</dbReference>
<feature type="compositionally biased region" description="Polar residues" evidence="1">
    <location>
        <begin position="36"/>
        <end position="56"/>
    </location>
</feature>